<dbReference type="GO" id="GO:0009055">
    <property type="term" value="F:electron transfer activity"/>
    <property type="evidence" value="ECO:0007669"/>
    <property type="project" value="InterPro"/>
</dbReference>
<dbReference type="RefSeq" id="WP_008870626.1">
    <property type="nucleotide sequence ID" value="NZ_ACJN02000003.1"/>
</dbReference>
<gene>
    <name evidence="6" type="ORF">Dthio_PD0594</name>
</gene>
<protein>
    <recommendedName>
        <fullName evidence="5">Cytochrome c domain-containing protein</fullName>
    </recommendedName>
</protein>
<evidence type="ECO:0000313" key="6">
    <source>
        <dbReference type="EMBL" id="EFI33268.1"/>
    </source>
</evidence>
<dbReference type="GO" id="GO:0020037">
    <property type="term" value="F:heme binding"/>
    <property type="evidence" value="ECO:0007669"/>
    <property type="project" value="InterPro"/>
</dbReference>
<reference evidence="6" key="1">
    <citation type="submission" date="2010-05" db="EMBL/GenBank/DDBJ databases">
        <title>The draft genome of Desulfonatronospira thiodismutans ASO3-1.</title>
        <authorList>
            <consortium name="US DOE Joint Genome Institute (JGI-PGF)"/>
            <person name="Lucas S."/>
            <person name="Copeland A."/>
            <person name="Lapidus A."/>
            <person name="Cheng J.-F."/>
            <person name="Bruce D."/>
            <person name="Goodwin L."/>
            <person name="Pitluck S."/>
            <person name="Chertkov O."/>
            <person name="Brettin T."/>
            <person name="Detter J.C."/>
            <person name="Han C."/>
            <person name="Land M.L."/>
            <person name="Hauser L."/>
            <person name="Kyrpides N."/>
            <person name="Mikhailova N."/>
            <person name="Muyzer G."/>
            <person name="Woyke T."/>
        </authorList>
    </citation>
    <scope>NUCLEOTIDE SEQUENCE [LARGE SCALE GENOMIC DNA]</scope>
    <source>
        <strain evidence="6">ASO3-1</strain>
    </source>
</reference>
<keyword evidence="1 4" id="KW-0349">Heme</keyword>
<evidence type="ECO:0000256" key="3">
    <source>
        <dbReference type="ARBA" id="ARBA00023004"/>
    </source>
</evidence>
<keyword evidence="3 4" id="KW-0408">Iron</keyword>
<evidence type="ECO:0000256" key="1">
    <source>
        <dbReference type="ARBA" id="ARBA00022617"/>
    </source>
</evidence>
<proteinExistence type="predicted"/>
<dbReference type="Proteomes" id="UP000005496">
    <property type="component" value="Unassembled WGS sequence"/>
</dbReference>
<dbReference type="InterPro" id="IPR009056">
    <property type="entry name" value="Cyt_c-like_dom"/>
</dbReference>
<dbReference type="eggNOG" id="ENOG50300KJ">
    <property type="taxonomic scope" value="Bacteria"/>
</dbReference>
<sequence>MNRFLIFVCAVAVVLFFSLSMDLRAGSHEKGEELVSQKCSTCHGLSRVQDADKSLEEWDSTVDRMISYGAGISQDEKQAVVEYLAGI</sequence>
<dbReference type="AlphaFoldDB" id="D6SRF2"/>
<dbReference type="Gene3D" id="1.10.760.10">
    <property type="entry name" value="Cytochrome c-like domain"/>
    <property type="match status" value="1"/>
</dbReference>
<organism evidence="6 7">
    <name type="scientific">Desulfonatronospira thiodismutans ASO3-1</name>
    <dbReference type="NCBI Taxonomy" id="555779"/>
    <lineage>
        <taxon>Bacteria</taxon>
        <taxon>Pseudomonadati</taxon>
        <taxon>Thermodesulfobacteriota</taxon>
        <taxon>Desulfovibrionia</taxon>
        <taxon>Desulfovibrionales</taxon>
        <taxon>Desulfonatronovibrionaceae</taxon>
        <taxon>Desulfonatronospira</taxon>
    </lineage>
</organism>
<evidence type="ECO:0000313" key="7">
    <source>
        <dbReference type="Proteomes" id="UP000005496"/>
    </source>
</evidence>
<evidence type="ECO:0000256" key="4">
    <source>
        <dbReference type="PROSITE-ProRule" id="PRU00433"/>
    </source>
</evidence>
<dbReference type="GO" id="GO:0046872">
    <property type="term" value="F:metal ion binding"/>
    <property type="evidence" value="ECO:0007669"/>
    <property type="project" value="UniProtKB-KW"/>
</dbReference>
<feature type="domain" description="Cytochrome c" evidence="5">
    <location>
        <begin position="26"/>
        <end position="87"/>
    </location>
</feature>
<dbReference type="PROSITE" id="PS51007">
    <property type="entry name" value="CYTC"/>
    <property type="match status" value="1"/>
</dbReference>
<dbReference type="Pfam" id="PF09098">
    <property type="entry name" value="Dehyd-heme_bind"/>
    <property type="match status" value="1"/>
</dbReference>
<accession>D6SRF2</accession>
<keyword evidence="2 4" id="KW-0479">Metal-binding</keyword>
<dbReference type="SUPFAM" id="SSF46626">
    <property type="entry name" value="Cytochrome c"/>
    <property type="match status" value="1"/>
</dbReference>
<name>D6SRF2_9BACT</name>
<evidence type="ECO:0000259" key="5">
    <source>
        <dbReference type="PROSITE" id="PS51007"/>
    </source>
</evidence>
<dbReference type="InterPro" id="IPR036909">
    <property type="entry name" value="Cyt_c-like_dom_sf"/>
</dbReference>
<comment type="caution">
    <text evidence="6">The sequence shown here is derived from an EMBL/GenBank/DDBJ whole genome shotgun (WGS) entry which is preliminary data.</text>
</comment>
<keyword evidence="7" id="KW-1185">Reference proteome</keyword>
<dbReference type="EMBL" id="ACJN02000003">
    <property type="protein sequence ID" value="EFI33268.1"/>
    <property type="molecule type" value="Genomic_DNA"/>
</dbReference>
<dbReference type="InterPro" id="IPR015182">
    <property type="entry name" value="QH-AmDH_asu_heme-bd_dom"/>
</dbReference>
<evidence type="ECO:0000256" key="2">
    <source>
        <dbReference type="ARBA" id="ARBA00022723"/>
    </source>
</evidence>